<evidence type="ECO:0000259" key="7">
    <source>
        <dbReference type="PROSITE" id="PS51900"/>
    </source>
</evidence>
<dbReference type="Proteomes" id="UP000236379">
    <property type="component" value="Unassembled WGS sequence"/>
</dbReference>
<dbReference type="Gene3D" id="1.10.443.10">
    <property type="entry name" value="Intergrase catalytic core"/>
    <property type="match status" value="1"/>
</dbReference>
<dbReference type="AlphaFoldDB" id="A0A2K3V1T7"/>
<proteinExistence type="inferred from homology"/>
<dbReference type="GO" id="GO:0015074">
    <property type="term" value="P:DNA integration"/>
    <property type="evidence" value="ECO:0007669"/>
    <property type="project" value="InterPro"/>
</dbReference>
<evidence type="ECO:0000256" key="2">
    <source>
        <dbReference type="ARBA" id="ARBA00023125"/>
    </source>
</evidence>
<protein>
    <recommendedName>
        <fullName evidence="10">Site-specific integrase</fullName>
    </recommendedName>
</protein>
<comment type="caution">
    <text evidence="8">The sequence shown here is derived from an EMBL/GenBank/DDBJ whole genome shotgun (WGS) entry which is preliminary data.</text>
</comment>
<dbReference type="Gene3D" id="1.10.150.130">
    <property type="match status" value="1"/>
</dbReference>
<evidence type="ECO:0000256" key="3">
    <source>
        <dbReference type="ARBA" id="ARBA00023172"/>
    </source>
</evidence>
<feature type="domain" description="Tyr recombinase" evidence="6">
    <location>
        <begin position="150"/>
        <end position="382"/>
    </location>
</feature>
<feature type="region of interest" description="Disordered" evidence="5">
    <location>
        <begin position="401"/>
        <end position="425"/>
    </location>
</feature>
<dbReference type="PROSITE" id="PS51900">
    <property type="entry name" value="CB"/>
    <property type="match status" value="1"/>
</dbReference>
<dbReference type="InterPro" id="IPR013762">
    <property type="entry name" value="Integrase-like_cat_sf"/>
</dbReference>
<dbReference type="PANTHER" id="PTHR30349">
    <property type="entry name" value="PHAGE INTEGRASE-RELATED"/>
    <property type="match status" value="1"/>
</dbReference>
<keyword evidence="9" id="KW-1185">Reference proteome</keyword>
<dbReference type="GO" id="GO:0006310">
    <property type="term" value="P:DNA recombination"/>
    <property type="evidence" value="ECO:0007669"/>
    <property type="project" value="UniProtKB-KW"/>
</dbReference>
<evidence type="ECO:0000313" key="9">
    <source>
        <dbReference type="Proteomes" id="UP000236379"/>
    </source>
</evidence>
<keyword evidence="2 4" id="KW-0238">DNA-binding</keyword>
<evidence type="ECO:0008006" key="10">
    <source>
        <dbReference type="Google" id="ProtNLM"/>
    </source>
</evidence>
<organism evidence="8 9">
    <name type="scientific">Deinococcus koreensis</name>
    <dbReference type="NCBI Taxonomy" id="2054903"/>
    <lineage>
        <taxon>Bacteria</taxon>
        <taxon>Thermotogati</taxon>
        <taxon>Deinococcota</taxon>
        <taxon>Deinococci</taxon>
        <taxon>Deinococcales</taxon>
        <taxon>Deinococcaceae</taxon>
        <taxon>Deinococcus</taxon>
    </lineage>
</organism>
<dbReference type="InterPro" id="IPR010998">
    <property type="entry name" value="Integrase_recombinase_N"/>
</dbReference>
<dbReference type="EMBL" id="PPPD01000001">
    <property type="protein sequence ID" value="PNY82741.1"/>
    <property type="molecule type" value="Genomic_DNA"/>
</dbReference>
<accession>A0A2K3V1T7</accession>
<dbReference type="PROSITE" id="PS51898">
    <property type="entry name" value="TYR_RECOMBINASE"/>
    <property type="match status" value="1"/>
</dbReference>
<dbReference type="OrthoDB" id="67345at2"/>
<name>A0A2K3V1T7_9DEIO</name>
<dbReference type="InterPro" id="IPR011010">
    <property type="entry name" value="DNA_brk_join_enz"/>
</dbReference>
<evidence type="ECO:0000256" key="1">
    <source>
        <dbReference type="ARBA" id="ARBA00008857"/>
    </source>
</evidence>
<dbReference type="InterPro" id="IPR044068">
    <property type="entry name" value="CB"/>
</dbReference>
<dbReference type="InterPro" id="IPR002104">
    <property type="entry name" value="Integrase_catalytic"/>
</dbReference>
<feature type="domain" description="Core-binding (CB)" evidence="7">
    <location>
        <begin position="48"/>
        <end position="128"/>
    </location>
</feature>
<keyword evidence="3" id="KW-0233">DNA recombination</keyword>
<dbReference type="Pfam" id="PF00589">
    <property type="entry name" value="Phage_integrase"/>
    <property type="match status" value="1"/>
</dbReference>
<dbReference type="InterPro" id="IPR050090">
    <property type="entry name" value="Tyrosine_recombinase_XerCD"/>
</dbReference>
<evidence type="ECO:0000259" key="6">
    <source>
        <dbReference type="PROSITE" id="PS51898"/>
    </source>
</evidence>
<dbReference type="PANTHER" id="PTHR30349:SF41">
    <property type="entry name" value="INTEGRASE_RECOMBINASE PROTEIN MJ0367-RELATED"/>
    <property type="match status" value="1"/>
</dbReference>
<evidence type="ECO:0000256" key="4">
    <source>
        <dbReference type="PROSITE-ProRule" id="PRU01248"/>
    </source>
</evidence>
<dbReference type="SUPFAM" id="SSF56349">
    <property type="entry name" value="DNA breaking-rejoining enzymes"/>
    <property type="match status" value="1"/>
</dbReference>
<dbReference type="RefSeq" id="WP_103313174.1">
    <property type="nucleotide sequence ID" value="NZ_PPPD01000001.1"/>
</dbReference>
<evidence type="ECO:0000256" key="5">
    <source>
        <dbReference type="SAM" id="MobiDB-lite"/>
    </source>
</evidence>
<reference evidence="8 9" key="1">
    <citation type="submission" date="2018-01" db="EMBL/GenBank/DDBJ databases">
        <title>Deinococcus koreensis sp. nov., a radiation-resistant bacterium isolated from river water.</title>
        <authorList>
            <person name="Choi A."/>
        </authorList>
    </citation>
    <scope>NUCLEOTIDE SEQUENCE [LARGE SCALE GENOMIC DNA]</scope>
    <source>
        <strain evidence="8 9">SJW1-2</strain>
    </source>
</reference>
<comment type="similarity">
    <text evidence="1">Belongs to the 'phage' integrase family.</text>
</comment>
<sequence>MAIELPPFPDGQRHRIQKTFKTRADAVEYTRTVDYAGAARQPQRAASMTVAQVLGSWAELQRGGSYSTRLNRSWLIEILTLYIGHIPVTGLTTRDIEVMMATMLTDGRAQSTVAKALRHLRVVLRKAVTHGYITRNPAEDVRPPTVSTRLPDEVWTFDELQQLLTAAKLSRIYPMVLLALNTGARIGELLGARMSDYSATSGLLEIRGTAKREGGRGRGKTAAADRDLMLPPLLQDVLEAHLLEVARRRARAGSGWNQKRAVDPEVVRRQRKAARRAAARPLTASWIPPRPQDVPAYDALFPTSTGTPWSAGNVRKCWRAVLSAAGLEHRRFHSTRGTFITHALELANFSLADIQAAVGHTSPAMTLRYAQRRAGRQPQLIAAVSNLQGLYHRASGAHIAPDGSTQGLADARQDSDQHSTPADAH</sequence>
<dbReference type="GO" id="GO:0003677">
    <property type="term" value="F:DNA binding"/>
    <property type="evidence" value="ECO:0007669"/>
    <property type="project" value="UniProtKB-UniRule"/>
</dbReference>
<evidence type="ECO:0000313" key="8">
    <source>
        <dbReference type="EMBL" id="PNY82741.1"/>
    </source>
</evidence>
<gene>
    <name evidence="8" type="ORF">CVO96_16515</name>
</gene>